<dbReference type="InterPro" id="IPR050466">
    <property type="entry name" value="Carboxylest/Gibb_receptor"/>
</dbReference>
<dbReference type="Proteomes" id="UP001195483">
    <property type="component" value="Unassembled WGS sequence"/>
</dbReference>
<protein>
    <recommendedName>
        <fullName evidence="1">Alpha/beta hydrolase fold-3 domain-containing protein</fullName>
    </recommendedName>
</protein>
<proteinExistence type="predicted"/>
<dbReference type="InterPro" id="IPR029058">
    <property type="entry name" value="AB_hydrolase_fold"/>
</dbReference>
<reference evidence="2" key="1">
    <citation type="journal article" date="2021" name="Genome Biol. Evol.">
        <title>A High-Quality Reference Genome for a Parasitic Bivalve with Doubly Uniparental Inheritance (Bivalvia: Unionida).</title>
        <authorList>
            <person name="Smith C.H."/>
        </authorList>
    </citation>
    <scope>NUCLEOTIDE SEQUENCE</scope>
    <source>
        <strain evidence="2">CHS0354</strain>
    </source>
</reference>
<evidence type="ECO:0000313" key="2">
    <source>
        <dbReference type="EMBL" id="KAK3576757.1"/>
    </source>
</evidence>
<dbReference type="Gene3D" id="3.40.50.1820">
    <property type="entry name" value="alpha/beta hydrolase"/>
    <property type="match status" value="1"/>
</dbReference>
<evidence type="ECO:0000313" key="3">
    <source>
        <dbReference type="Proteomes" id="UP001195483"/>
    </source>
</evidence>
<name>A0AAE0RNL7_9BIVA</name>
<gene>
    <name evidence="2" type="ORF">CHS0354_014571</name>
</gene>
<dbReference type="SUPFAM" id="SSF53474">
    <property type="entry name" value="alpha/beta-Hydrolases"/>
    <property type="match status" value="1"/>
</dbReference>
<keyword evidence="3" id="KW-1185">Reference proteome</keyword>
<dbReference type="PANTHER" id="PTHR23024">
    <property type="entry name" value="ARYLACETAMIDE DEACETYLASE"/>
    <property type="match status" value="1"/>
</dbReference>
<organism evidence="2 3">
    <name type="scientific">Potamilus streckersoni</name>
    <dbReference type="NCBI Taxonomy" id="2493646"/>
    <lineage>
        <taxon>Eukaryota</taxon>
        <taxon>Metazoa</taxon>
        <taxon>Spiralia</taxon>
        <taxon>Lophotrochozoa</taxon>
        <taxon>Mollusca</taxon>
        <taxon>Bivalvia</taxon>
        <taxon>Autobranchia</taxon>
        <taxon>Heteroconchia</taxon>
        <taxon>Palaeoheterodonta</taxon>
        <taxon>Unionida</taxon>
        <taxon>Unionoidea</taxon>
        <taxon>Unionidae</taxon>
        <taxon>Ambleminae</taxon>
        <taxon>Lampsilini</taxon>
        <taxon>Potamilus</taxon>
    </lineage>
</organism>
<feature type="domain" description="Alpha/beta hydrolase fold-3" evidence="1">
    <location>
        <begin position="95"/>
        <end position="296"/>
    </location>
</feature>
<dbReference type="PANTHER" id="PTHR23024:SF24">
    <property type="entry name" value="ALPHA_BETA HYDROLASE FOLD-3 DOMAIN-CONTAINING PROTEIN"/>
    <property type="match status" value="1"/>
</dbReference>
<sequence length="321" mass="35622">MAFDLDAFVMKYKVHEETVSYLKKRLEEGAKPYYELSIEDARQASLQTAKAYAGSVDFEGITKDFTVPSPNNPDGIPITAYRAKTCDLTVAPPVMVYFHGGGNCVGSRQTHDTVCKVISRDAGCVVVSVEYRLAPEHKFPANHNDAKAAVRWTLMNKSLVGATNNSKVGVGGDSAGGRMAGIVCHEVPGLAFQVLVYPNIGFVKRYKSHEEFEDGPILSKRTLDWFFDNYIDENERSNPRGNLMLQKSYSNLPPALVIVAELDPLRDGCYAYYEKLKESGIKAQVLTIKGAPHSFFHLPGHFKECCRRAHEKTAMFIKANS</sequence>
<dbReference type="GO" id="GO:0034338">
    <property type="term" value="F:short-chain carboxylesterase activity"/>
    <property type="evidence" value="ECO:0007669"/>
    <property type="project" value="TreeGrafter"/>
</dbReference>
<reference evidence="2" key="3">
    <citation type="submission" date="2023-05" db="EMBL/GenBank/DDBJ databases">
        <authorList>
            <person name="Smith C.H."/>
        </authorList>
    </citation>
    <scope>NUCLEOTIDE SEQUENCE</scope>
    <source>
        <strain evidence="2">CHS0354</strain>
        <tissue evidence="2">Mantle</tissue>
    </source>
</reference>
<dbReference type="EMBL" id="JAEAOA010000897">
    <property type="protein sequence ID" value="KAK3576757.1"/>
    <property type="molecule type" value="Genomic_DNA"/>
</dbReference>
<dbReference type="InterPro" id="IPR013094">
    <property type="entry name" value="AB_hydrolase_3"/>
</dbReference>
<dbReference type="AlphaFoldDB" id="A0AAE0RNL7"/>
<comment type="caution">
    <text evidence="2">The sequence shown here is derived from an EMBL/GenBank/DDBJ whole genome shotgun (WGS) entry which is preliminary data.</text>
</comment>
<accession>A0AAE0RNL7</accession>
<reference evidence="2" key="2">
    <citation type="journal article" date="2021" name="Genome Biol. Evol.">
        <title>Developing a high-quality reference genome for a parasitic bivalve with doubly uniparental inheritance (Bivalvia: Unionida).</title>
        <authorList>
            <person name="Smith C.H."/>
        </authorList>
    </citation>
    <scope>NUCLEOTIDE SEQUENCE</scope>
    <source>
        <strain evidence="2">CHS0354</strain>
        <tissue evidence="2">Mantle</tissue>
    </source>
</reference>
<dbReference type="Pfam" id="PF07859">
    <property type="entry name" value="Abhydrolase_3"/>
    <property type="match status" value="1"/>
</dbReference>
<evidence type="ECO:0000259" key="1">
    <source>
        <dbReference type="Pfam" id="PF07859"/>
    </source>
</evidence>